<dbReference type="RefSeq" id="WP_326321811.1">
    <property type="nucleotide sequence ID" value="NZ_JAYLAA010000050.1"/>
</dbReference>
<dbReference type="Proteomes" id="UP001348397">
    <property type="component" value="Unassembled WGS sequence"/>
</dbReference>
<gene>
    <name evidence="2" type="ORF">SOP96_15400</name>
</gene>
<proteinExistence type="predicted"/>
<feature type="signal peptide" evidence="1">
    <location>
        <begin position="1"/>
        <end position="19"/>
    </location>
</feature>
<comment type="caution">
    <text evidence="2">The sequence shown here is derived from an EMBL/GenBank/DDBJ whole genome shotgun (WGS) entry which is preliminary data.</text>
</comment>
<reference evidence="2 3" key="1">
    <citation type="submission" date="2024-01" db="EMBL/GenBank/DDBJ databases">
        <title>Chryseobacterium sp. T9W2-O.</title>
        <authorList>
            <person name="Maltman C."/>
        </authorList>
    </citation>
    <scope>NUCLEOTIDE SEQUENCE [LARGE SCALE GENOMIC DNA]</scope>
    <source>
        <strain evidence="2 3">T9W2-O</strain>
    </source>
</reference>
<evidence type="ECO:0000256" key="1">
    <source>
        <dbReference type="SAM" id="SignalP"/>
    </source>
</evidence>
<dbReference type="EMBL" id="JAYLAA010000050">
    <property type="protein sequence ID" value="MEC3877102.1"/>
    <property type="molecule type" value="Genomic_DNA"/>
</dbReference>
<name>A0ABU6HYN8_9FLAO</name>
<evidence type="ECO:0000313" key="2">
    <source>
        <dbReference type="EMBL" id="MEC3877102.1"/>
    </source>
</evidence>
<keyword evidence="3" id="KW-1185">Reference proteome</keyword>
<feature type="chain" id="PRO_5045176111" evidence="1">
    <location>
        <begin position="20"/>
        <end position="402"/>
    </location>
</feature>
<evidence type="ECO:0000313" key="3">
    <source>
        <dbReference type="Proteomes" id="UP001348397"/>
    </source>
</evidence>
<organism evidence="2 3">
    <name type="scientific">Chryseobacterium salviniae</name>
    <dbReference type="NCBI Taxonomy" id="3101750"/>
    <lineage>
        <taxon>Bacteria</taxon>
        <taxon>Pseudomonadati</taxon>
        <taxon>Bacteroidota</taxon>
        <taxon>Flavobacteriia</taxon>
        <taxon>Flavobacteriales</taxon>
        <taxon>Weeksellaceae</taxon>
        <taxon>Chryseobacterium group</taxon>
        <taxon>Chryseobacterium</taxon>
    </lineage>
</organism>
<keyword evidence="1" id="KW-0732">Signal</keyword>
<sequence>MKKCILFAAIFLSVMLYKAQSEDKEIDLKELQINTAPSAVLLGISPSELETPKSKKALVFSIINSFKEKEGIPGSYAFEVTPFWLFTPKKMTALKYAGIKEDSTQNIFSEARKFSVSLGFARDLGISSDEEVKNPAFAFSVRSTLIKIRTKKNKEDIIAQNAKVVKALDNMLGGFLSDKEIQKERFRLAEKCMNENNNDEGTCDRIVEEKLNQFIRENKDKYKDYQDNNVDYYRNIMEAPPLLALDLAGGYSTFFSDNTFSNNNFGKLGFWMTLNTGFDFTTEEKPDIEKKLNFYGIARYMEDGTIMDENQEFTRTRNFDVGGKAEFIYNRFSISGEWIYRSSNAENTFRASGLLAYKISDKVYVNASFGKDYGDRDNLITFLGLNWGLDSKRQSVFVEDKK</sequence>
<protein>
    <submittedName>
        <fullName evidence="2">Uncharacterized protein</fullName>
    </submittedName>
</protein>
<accession>A0ABU6HYN8</accession>